<proteinExistence type="predicted"/>
<accession>A0ABS9TTW8</accession>
<evidence type="ECO:0000256" key="1">
    <source>
        <dbReference type="SAM" id="MobiDB-lite"/>
    </source>
</evidence>
<name>A0ABS9TTW8_9PSEU</name>
<evidence type="ECO:0000313" key="2">
    <source>
        <dbReference type="EMBL" id="MCH6171788.1"/>
    </source>
</evidence>
<dbReference type="EMBL" id="JAKXMK010000049">
    <property type="protein sequence ID" value="MCH6171788.1"/>
    <property type="molecule type" value="Genomic_DNA"/>
</dbReference>
<reference evidence="2 3" key="1">
    <citation type="submission" date="2022-03" db="EMBL/GenBank/DDBJ databases">
        <title>Pseudonocardia alaer sp. nov., a novel actinomycete isolated from reed forest soil.</title>
        <authorList>
            <person name="Wang L."/>
        </authorList>
    </citation>
    <scope>NUCLEOTIDE SEQUENCE [LARGE SCALE GENOMIC DNA]</scope>
    <source>
        <strain evidence="2 3">Y-16303</strain>
    </source>
</reference>
<comment type="caution">
    <text evidence="2">The sequence shown here is derived from an EMBL/GenBank/DDBJ whole genome shotgun (WGS) entry which is preliminary data.</text>
</comment>
<evidence type="ECO:0008006" key="4">
    <source>
        <dbReference type="Google" id="ProtNLM"/>
    </source>
</evidence>
<evidence type="ECO:0000313" key="3">
    <source>
        <dbReference type="Proteomes" id="UP001299970"/>
    </source>
</evidence>
<feature type="region of interest" description="Disordered" evidence="1">
    <location>
        <begin position="1"/>
        <end position="23"/>
    </location>
</feature>
<protein>
    <recommendedName>
        <fullName evidence="4">3-hydroxyanthranilate 3,4-dioxygenase</fullName>
    </recommendedName>
</protein>
<dbReference type="Proteomes" id="UP001299970">
    <property type="component" value="Unassembled WGS sequence"/>
</dbReference>
<sequence>MTVQTDEPVEETLEWFGEGGPTKEPRAANSFEHMLTHQGMQQQKEMFNFFGPGDMVPVTAFSYSIPDMPRFHFYHYNDQQEVVISMASEGAPLKTGHVHIQDTTHGVTMFLNKPKAPVMQAYQMCIIAIRMRDAAPQNEAKIFRCSECNEVIFRLDVDMHVGPPHPYYQELPNIRLYADAVDAFNETDRICSACGHHNEEFPNYIAGWRRYTQYIELANRARGDIEKAGAEAGFGGEIAR</sequence>
<dbReference type="RefSeq" id="WP_241042594.1">
    <property type="nucleotide sequence ID" value="NZ_BAAAJF010000041.1"/>
</dbReference>
<organism evidence="2 3">
    <name type="scientific">Pseudonocardia alaniniphila</name>
    <dbReference type="NCBI Taxonomy" id="75291"/>
    <lineage>
        <taxon>Bacteria</taxon>
        <taxon>Bacillati</taxon>
        <taxon>Actinomycetota</taxon>
        <taxon>Actinomycetes</taxon>
        <taxon>Pseudonocardiales</taxon>
        <taxon>Pseudonocardiaceae</taxon>
        <taxon>Pseudonocardia</taxon>
    </lineage>
</organism>
<gene>
    <name evidence="2" type="ORF">MMF94_39400</name>
</gene>
<keyword evidence="3" id="KW-1185">Reference proteome</keyword>